<organism evidence="2 3">
    <name type="scientific">Gossypium lobatum</name>
    <dbReference type="NCBI Taxonomy" id="34289"/>
    <lineage>
        <taxon>Eukaryota</taxon>
        <taxon>Viridiplantae</taxon>
        <taxon>Streptophyta</taxon>
        <taxon>Embryophyta</taxon>
        <taxon>Tracheophyta</taxon>
        <taxon>Spermatophyta</taxon>
        <taxon>Magnoliopsida</taxon>
        <taxon>eudicotyledons</taxon>
        <taxon>Gunneridae</taxon>
        <taxon>Pentapetalae</taxon>
        <taxon>rosids</taxon>
        <taxon>malvids</taxon>
        <taxon>Malvales</taxon>
        <taxon>Malvaceae</taxon>
        <taxon>Malvoideae</taxon>
        <taxon>Gossypium</taxon>
    </lineage>
</organism>
<evidence type="ECO:0000313" key="2">
    <source>
        <dbReference type="EMBL" id="MBA0576882.1"/>
    </source>
</evidence>
<dbReference type="AlphaFoldDB" id="A0A7J8NJ85"/>
<sequence length="132" mass="14385">MARDAVAVQLLLVGSVPNYRNALYDQLMQDERDNSFIEVLQHTYGKPSNDGVDDTVYMMSETKSPSISRREASATHSDKTSNDARSAKVNKSPSKPAKPGAIPVKGGTDSIAEASRGKNKFFLAKWFGFGSK</sequence>
<name>A0A7J8NJ85_9ROSI</name>
<dbReference type="Proteomes" id="UP000593572">
    <property type="component" value="Unassembled WGS sequence"/>
</dbReference>
<feature type="region of interest" description="Disordered" evidence="1">
    <location>
        <begin position="60"/>
        <end position="111"/>
    </location>
</feature>
<dbReference type="EMBL" id="JABEZX010352007">
    <property type="protein sequence ID" value="MBA0576882.1"/>
    <property type="molecule type" value="Genomic_DNA"/>
</dbReference>
<reference evidence="2 3" key="1">
    <citation type="journal article" date="2019" name="Genome Biol. Evol.">
        <title>Insights into the evolution of the New World diploid cottons (Gossypium, subgenus Houzingenia) based on genome sequencing.</title>
        <authorList>
            <person name="Grover C.E."/>
            <person name="Arick M.A. 2nd"/>
            <person name="Thrash A."/>
            <person name="Conover J.L."/>
            <person name="Sanders W.S."/>
            <person name="Peterson D.G."/>
            <person name="Frelichowski J.E."/>
            <person name="Scheffler J.A."/>
            <person name="Scheffler B.E."/>
            <person name="Wendel J.F."/>
        </authorList>
    </citation>
    <scope>NUCLEOTIDE SEQUENCE [LARGE SCALE GENOMIC DNA]</scope>
    <source>
        <strain evidence="2">157</strain>
        <tissue evidence="2">Leaf</tissue>
    </source>
</reference>
<evidence type="ECO:0000313" key="3">
    <source>
        <dbReference type="Proteomes" id="UP000593572"/>
    </source>
</evidence>
<gene>
    <name evidence="2" type="ORF">Golob_024480</name>
</gene>
<comment type="caution">
    <text evidence="2">The sequence shown here is derived from an EMBL/GenBank/DDBJ whole genome shotgun (WGS) entry which is preliminary data.</text>
</comment>
<proteinExistence type="predicted"/>
<feature type="compositionally biased region" description="Basic and acidic residues" evidence="1">
    <location>
        <begin position="68"/>
        <end position="86"/>
    </location>
</feature>
<keyword evidence="3" id="KW-1185">Reference proteome</keyword>
<accession>A0A7J8NJ85</accession>
<evidence type="ECO:0000256" key="1">
    <source>
        <dbReference type="SAM" id="MobiDB-lite"/>
    </source>
</evidence>
<protein>
    <submittedName>
        <fullName evidence="2">Uncharacterized protein</fullName>
    </submittedName>
</protein>